<dbReference type="PANTHER" id="PTHR21451:SF0">
    <property type="entry name" value="HISTONE-LYSINE N-METHYLTRANSFERASE, H3 LYSINE-79 SPECIFIC"/>
    <property type="match status" value="1"/>
</dbReference>
<evidence type="ECO:0000256" key="9">
    <source>
        <dbReference type="ARBA" id="ARBA00029821"/>
    </source>
</evidence>
<dbReference type="SUPFAM" id="SSF53335">
    <property type="entry name" value="S-adenosyl-L-methionine-dependent methyltransferases"/>
    <property type="match status" value="1"/>
</dbReference>
<dbReference type="GO" id="GO:0032259">
    <property type="term" value="P:methylation"/>
    <property type="evidence" value="ECO:0007669"/>
    <property type="project" value="UniProtKB-KW"/>
</dbReference>
<evidence type="ECO:0000256" key="10">
    <source>
        <dbReference type="ARBA" id="ARBA00047770"/>
    </source>
</evidence>
<dbReference type="InterPro" id="IPR029063">
    <property type="entry name" value="SAM-dependent_MTases_sf"/>
</dbReference>
<evidence type="ECO:0000256" key="5">
    <source>
        <dbReference type="ARBA" id="ARBA00022679"/>
    </source>
</evidence>
<dbReference type="FunFam" id="3.40.50.150:FF:000033">
    <property type="entry name" value="Histone-lysine N-methyltransferase, H3 lysine-79 specific"/>
    <property type="match status" value="1"/>
</dbReference>
<sequence length="542" mass="61693">MSNDQHQGFTTLPMPLEPLKEYNYDPLPKDHQNMILLKNVDYYQPGVYAAQPLDSLDSYINPETSVYTPIQVKPQIVSETAEDEKLQSKAMEPQFDFNSAEDEELPQKPMKPQIDFDAVKDEDQNPTEKPEPAQPALISGGKSSRSTKKRNASSKDIKPAKLAKITNIVIDEEENIEALAAPSKSCLADVNDTDDFPLWSIEPVCENGIRLDFFASEPNAASVIRTLFEKIYEPVLATLRMKKLDWDNVGEHEIGPFLTIFNNKVKFFRRRNPKKALLSKEDWRVEKATQFRIICELACRLAIPDQTVLNKHYGSFSNGTYGETDYEQFQSILDQLKIKEDDIFIDVGSGIGQLVTFAAAYSKCANVSGIEIEQVPADFASENGIQFERLMNHFGEQPRPFKLEKGDFKENKHAEFLKNEAKVIFCNNFAFDPDLMLELRKILESCGSGTKIVVTKKLETTRSENGLAHDCFFTQMAETTALQSTGTEKKPNVSWTIKTIDYFLTIMDLEKPIREAEMRAKEQKEHRWARQTRSKRSRAAKN</sequence>
<feature type="compositionally biased region" description="Basic and acidic residues" evidence="12">
    <location>
        <begin position="517"/>
        <end position="528"/>
    </location>
</feature>
<feature type="region of interest" description="Disordered" evidence="12">
    <location>
        <begin position="120"/>
        <end position="156"/>
    </location>
</feature>
<keyword evidence="5 11" id="KW-0808">Transferase</keyword>
<dbReference type="Proteomes" id="UP000829354">
    <property type="component" value="Chromosome X"/>
</dbReference>
<protein>
    <recommendedName>
        <fullName evidence="3 11">Histone-lysine N-methyltransferase, H3 lysine-79 specific</fullName>
        <ecNumber evidence="2 11">2.1.1.360</ecNumber>
    </recommendedName>
    <alternativeName>
        <fullName evidence="9 11">Histone H3-K79 methyltransferase</fullName>
    </alternativeName>
</protein>
<evidence type="ECO:0000256" key="11">
    <source>
        <dbReference type="RuleBase" id="RU271113"/>
    </source>
</evidence>
<feature type="compositionally biased region" description="Basic and acidic residues" evidence="12">
    <location>
        <begin position="120"/>
        <end position="131"/>
    </location>
</feature>
<comment type="similarity">
    <text evidence="11">Belongs to the class I-like SAM-binding methyltransferase superfamily. DOT1 family.</text>
</comment>
<evidence type="ECO:0000313" key="14">
    <source>
        <dbReference type="EMBL" id="UMM44363.1"/>
    </source>
</evidence>
<dbReference type="AlphaFoldDB" id="A0AAE9JU71"/>
<dbReference type="InterPro" id="IPR025789">
    <property type="entry name" value="DOT1_dom"/>
</dbReference>
<dbReference type="GO" id="GO:0035097">
    <property type="term" value="C:histone methyltransferase complex"/>
    <property type="evidence" value="ECO:0007669"/>
    <property type="project" value="UniProtKB-ARBA"/>
</dbReference>
<dbReference type="Gene3D" id="3.40.50.150">
    <property type="entry name" value="Vaccinia Virus protein VP39"/>
    <property type="match status" value="1"/>
</dbReference>
<dbReference type="PROSITE" id="PS51569">
    <property type="entry name" value="DOT1"/>
    <property type="match status" value="1"/>
</dbReference>
<evidence type="ECO:0000256" key="6">
    <source>
        <dbReference type="ARBA" id="ARBA00022691"/>
    </source>
</evidence>
<evidence type="ECO:0000256" key="8">
    <source>
        <dbReference type="ARBA" id="ARBA00023242"/>
    </source>
</evidence>
<evidence type="ECO:0000256" key="2">
    <source>
        <dbReference type="ARBA" id="ARBA00012190"/>
    </source>
</evidence>
<keyword evidence="4 11" id="KW-0489">Methyltransferase</keyword>
<feature type="domain" description="DOT1" evidence="13">
    <location>
        <begin position="207"/>
        <end position="520"/>
    </location>
</feature>
<evidence type="ECO:0000256" key="7">
    <source>
        <dbReference type="ARBA" id="ARBA00022853"/>
    </source>
</evidence>
<comment type="catalytic activity">
    <reaction evidence="10 11">
        <text>L-lysyl(79)-[histone H3] + 3 S-adenosyl-L-methionine = N(6),N(6),N(6)-trimethyl-L-lysyl(79)-[histone H3] + 3 S-adenosyl-L-homocysteine + 3 H(+)</text>
        <dbReference type="Rhea" id="RHEA:60328"/>
        <dbReference type="Rhea" id="RHEA-COMP:15549"/>
        <dbReference type="Rhea" id="RHEA-COMP:15552"/>
        <dbReference type="ChEBI" id="CHEBI:15378"/>
        <dbReference type="ChEBI" id="CHEBI:29969"/>
        <dbReference type="ChEBI" id="CHEBI:57856"/>
        <dbReference type="ChEBI" id="CHEBI:59789"/>
        <dbReference type="ChEBI" id="CHEBI:61961"/>
        <dbReference type="EC" id="2.1.1.360"/>
    </reaction>
</comment>
<dbReference type="InterPro" id="IPR030445">
    <property type="entry name" value="H3-K79_meTrfase"/>
</dbReference>
<evidence type="ECO:0000256" key="12">
    <source>
        <dbReference type="SAM" id="MobiDB-lite"/>
    </source>
</evidence>
<comment type="subcellular location">
    <subcellularLocation>
        <location evidence="1 11">Nucleus</location>
    </subcellularLocation>
</comment>
<accession>A0AAE9JU71</accession>
<keyword evidence="15" id="KW-1185">Reference proteome</keyword>
<keyword evidence="7 11" id="KW-0156">Chromatin regulator</keyword>
<evidence type="ECO:0000256" key="3">
    <source>
        <dbReference type="ARBA" id="ARBA00020987"/>
    </source>
</evidence>
<evidence type="ECO:0000259" key="13">
    <source>
        <dbReference type="PROSITE" id="PS51569"/>
    </source>
</evidence>
<dbReference type="CDD" id="cd02440">
    <property type="entry name" value="AdoMet_MTases"/>
    <property type="match status" value="1"/>
</dbReference>
<gene>
    <name evidence="14" type="ORF">L5515_019522</name>
</gene>
<comment type="function">
    <text evidence="11">Histone methyltransferase that specifically trimethylates histone H3 to form H3K79me3. This methylation is required for telomere silencing and for the pachytene checkpoint during the meiotic cell cycle by allowing the recruitment of RAD9 to double strand breaks. Nucleosomes are preferred as substrate compared to free histone.</text>
</comment>
<keyword evidence="8 11" id="KW-0539">Nucleus</keyword>
<feature type="region of interest" description="Disordered" evidence="12">
    <location>
        <begin position="517"/>
        <end position="542"/>
    </location>
</feature>
<proteinExistence type="inferred from homology"/>
<name>A0AAE9JU71_CAEBR</name>
<evidence type="ECO:0000256" key="1">
    <source>
        <dbReference type="ARBA" id="ARBA00004123"/>
    </source>
</evidence>
<keyword evidence="6 11" id="KW-0949">S-adenosyl-L-methionine</keyword>
<dbReference type="Pfam" id="PF08123">
    <property type="entry name" value="DOT1"/>
    <property type="match status" value="1"/>
</dbReference>
<organism evidence="14 15">
    <name type="scientific">Caenorhabditis briggsae</name>
    <dbReference type="NCBI Taxonomy" id="6238"/>
    <lineage>
        <taxon>Eukaryota</taxon>
        <taxon>Metazoa</taxon>
        <taxon>Ecdysozoa</taxon>
        <taxon>Nematoda</taxon>
        <taxon>Chromadorea</taxon>
        <taxon>Rhabditida</taxon>
        <taxon>Rhabditina</taxon>
        <taxon>Rhabditomorpha</taxon>
        <taxon>Rhabditoidea</taxon>
        <taxon>Rhabditidae</taxon>
        <taxon>Peloderinae</taxon>
        <taxon>Caenorhabditis</taxon>
    </lineage>
</organism>
<dbReference type="PANTHER" id="PTHR21451">
    <property type="entry name" value="HISTONE H3 METHYLTRANSFERASE"/>
    <property type="match status" value="1"/>
</dbReference>
<comment type="miscellaneous">
    <text evidence="11">In contrast to other lysine histone methyltransferases, it does not contain a SET domain, suggesting the existence of another mechanism for methylation of lysine residues of histones.</text>
</comment>
<dbReference type="EC" id="2.1.1.360" evidence="2 11"/>
<evidence type="ECO:0000313" key="15">
    <source>
        <dbReference type="Proteomes" id="UP000829354"/>
    </source>
</evidence>
<dbReference type="GO" id="GO:0051726">
    <property type="term" value="P:regulation of cell cycle"/>
    <property type="evidence" value="ECO:0007669"/>
    <property type="project" value="InterPro"/>
</dbReference>
<dbReference type="GO" id="GO:0140956">
    <property type="term" value="F:histone H3K79 trimethyltransferase activity"/>
    <property type="evidence" value="ECO:0007669"/>
    <property type="project" value="UniProtKB-EC"/>
</dbReference>
<evidence type="ECO:0000256" key="4">
    <source>
        <dbReference type="ARBA" id="ARBA00022603"/>
    </source>
</evidence>
<dbReference type="EMBL" id="CP092625">
    <property type="protein sequence ID" value="UMM44363.1"/>
    <property type="molecule type" value="Genomic_DNA"/>
</dbReference>
<feature type="compositionally biased region" description="Basic residues" evidence="12">
    <location>
        <begin position="529"/>
        <end position="542"/>
    </location>
</feature>
<reference evidence="14 15" key="1">
    <citation type="submission" date="2022-04" db="EMBL/GenBank/DDBJ databases">
        <title>Chromosome-level reference genomes for two strains of Caenorhabditis briggsae: an improved platform for comparative genomics.</title>
        <authorList>
            <person name="Stevens L."/>
            <person name="Andersen E."/>
        </authorList>
    </citation>
    <scope>NUCLEOTIDE SEQUENCE [LARGE SCALE GENOMIC DNA]</scope>
    <source>
        <strain evidence="14">VX34</strain>
        <tissue evidence="14">Whole-organism</tissue>
    </source>
</reference>